<dbReference type="PANTHER" id="PTHR22926:SF3">
    <property type="entry name" value="UNDECAPRENYL-PHOSPHATE ALPHA-N-ACETYLGLUCOSAMINYL 1-PHOSPHATE TRANSFERASE"/>
    <property type="match status" value="1"/>
</dbReference>
<comment type="caution">
    <text evidence="8">The sequence shown here is derived from an EMBL/GenBank/DDBJ whole genome shotgun (WGS) entry which is preliminary data.</text>
</comment>
<feature type="transmembrane region" description="Helical" evidence="7">
    <location>
        <begin position="209"/>
        <end position="230"/>
    </location>
</feature>
<name>A0ABY2J1K7_9MICO</name>
<dbReference type="CDD" id="cd06854">
    <property type="entry name" value="GT_WbpL_WbcO_like"/>
    <property type="match status" value="1"/>
</dbReference>
<comment type="subcellular location">
    <subcellularLocation>
        <location evidence="1">Cell membrane</location>
        <topology evidence="1">Multi-pass membrane protein</topology>
    </subcellularLocation>
</comment>
<keyword evidence="5 7" id="KW-1133">Transmembrane helix</keyword>
<dbReference type="Pfam" id="PF00953">
    <property type="entry name" value="Glycos_transf_4"/>
    <property type="match status" value="1"/>
</dbReference>
<keyword evidence="4 7" id="KW-0812">Transmembrane</keyword>
<proteinExistence type="predicted"/>
<gene>
    <name evidence="8" type="ORF">E3O65_09080</name>
</gene>
<keyword evidence="9" id="KW-1185">Reference proteome</keyword>
<dbReference type="PANTHER" id="PTHR22926">
    <property type="entry name" value="PHOSPHO-N-ACETYLMURAMOYL-PENTAPEPTIDE-TRANSFERASE"/>
    <property type="match status" value="1"/>
</dbReference>
<evidence type="ECO:0000256" key="4">
    <source>
        <dbReference type="ARBA" id="ARBA00022692"/>
    </source>
</evidence>
<feature type="transmembrane region" description="Helical" evidence="7">
    <location>
        <begin position="126"/>
        <end position="143"/>
    </location>
</feature>
<feature type="transmembrane region" description="Helical" evidence="7">
    <location>
        <begin position="304"/>
        <end position="321"/>
    </location>
</feature>
<feature type="transmembrane region" description="Helical" evidence="7">
    <location>
        <begin position="155"/>
        <end position="172"/>
    </location>
</feature>
<evidence type="ECO:0000256" key="6">
    <source>
        <dbReference type="ARBA" id="ARBA00023136"/>
    </source>
</evidence>
<organism evidence="8 9">
    <name type="scientific">Cryobacterium breve</name>
    <dbReference type="NCBI Taxonomy" id="1259258"/>
    <lineage>
        <taxon>Bacteria</taxon>
        <taxon>Bacillati</taxon>
        <taxon>Actinomycetota</taxon>
        <taxon>Actinomycetes</taxon>
        <taxon>Micrococcales</taxon>
        <taxon>Microbacteriaceae</taxon>
        <taxon>Cryobacterium</taxon>
    </lineage>
</organism>
<feature type="transmembrane region" description="Helical" evidence="7">
    <location>
        <begin position="75"/>
        <end position="94"/>
    </location>
</feature>
<accession>A0ABY2J1K7</accession>
<feature type="transmembrane region" description="Helical" evidence="7">
    <location>
        <begin position="49"/>
        <end position="69"/>
    </location>
</feature>
<evidence type="ECO:0000256" key="3">
    <source>
        <dbReference type="ARBA" id="ARBA00022679"/>
    </source>
</evidence>
<evidence type="ECO:0000256" key="5">
    <source>
        <dbReference type="ARBA" id="ARBA00022989"/>
    </source>
</evidence>
<dbReference type="Proteomes" id="UP000298355">
    <property type="component" value="Unassembled WGS sequence"/>
</dbReference>
<keyword evidence="6 7" id="KW-0472">Membrane</keyword>
<dbReference type="InterPro" id="IPR000715">
    <property type="entry name" value="Glycosyl_transferase_4"/>
</dbReference>
<evidence type="ECO:0000313" key="9">
    <source>
        <dbReference type="Proteomes" id="UP000298355"/>
    </source>
</evidence>
<feature type="transmembrane region" description="Helical" evidence="7">
    <location>
        <begin position="6"/>
        <end position="28"/>
    </location>
</feature>
<feature type="transmembrane region" description="Helical" evidence="7">
    <location>
        <begin position="178"/>
        <end position="197"/>
    </location>
</feature>
<evidence type="ECO:0000256" key="1">
    <source>
        <dbReference type="ARBA" id="ARBA00004651"/>
    </source>
</evidence>
<keyword evidence="2" id="KW-1003">Cell membrane</keyword>
<feature type="transmembrane region" description="Helical" evidence="7">
    <location>
        <begin position="101"/>
        <end position="120"/>
    </location>
</feature>
<dbReference type="EMBL" id="SOGJ01000022">
    <property type="protein sequence ID" value="TFC97873.1"/>
    <property type="molecule type" value="Genomic_DNA"/>
</dbReference>
<evidence type="ECO:0000256" key="7">
    <source>
        <dbReference type="SAM" id="Phobius"/>
    </source>
</evidence>
<evidence type="ECO:0000256" key="2">
    <source>
        <dbReference type="ARBA" id="ARBA00022475"/>
    </source>
</evidence>
<evidence type="ECO:0000313" key="8">
    <source>
        <dbReference type="EMBL" id="TFC97873.1"/>
    </source>
</evidence>
<keyword evidence="3" id="KW-0808">Transferase</keyword>
<sequence length="342" mass="36020">MTQGALFALVMVLILALGAPVLVKPLLVRLKVLDISNERSSHTGSAIRGAGLGPLLSITVGFALLAAFGETPEPALLLIILAVALSSGTLGWLEDLRGVPILLRAGLQLVIGVAGASMVVIASGGWWWTVPVFAIWVAGYINVANFMDGVNGMSGLHGAAVGSVFAVFGVVLDMPWLWLAGIVLALAFAGFLPWNLFGRGMFLGDVGSYLLGGFIGIIAVAAITNGVPVLSVLGPLAIYLADAGATLGRRILRGERWFEAHRGHTYQRLTDGGMSHLKVSLIVAGSSLLSGGLGIMNLMLPEYWALWLVLLGAIAFGYLWFGATFGRSAQWHSEHIQKVRVS</sequence>
<reference evidence="8 9" key="1">
    <citation type="submission" date="2019-03" db="EMBL/GenBank/DDBJ databases">
        <title>Genomics of glacier-inhabiting Cryobacterium strains.</title>
        <authorList>
            <person name="Liu Q."/>
            <person name="Xin Y.-H."/>
        </authorList>
    </citation>
    <scope>NUCLEOTIDE SEQUENCE [LARGE SCALE GENOMIC DNA]</scope>
    <source>
        <strain evidence="8 9">TMT4-23</strain>
    </source>
</reference>
<protein>
    <submittedName>
        <fullName evidence="8">Glycosyltransferase family 4 protein</fullName>
    </submittedName>
</protein>